<protein>
    <submittedName>
        <fullName evidence="1">Ribonucleoside-triphosphate reductase activating protein</fullName>
    </submittedName>
</protein>
<reference evidence="1 2" key="2">
    <citation type="journal article" date="2016" name="Int. J. Syst. Evol. Microbiol.">
        <title>Lutibacter profundi sp. nov., isolated from a deep-sea hydrothermal system on the Arctic Mid-Ocean Ridge and emended description of the genus Lutibacter.</title>
        <authorList>
            <person name="Le Moine Bauer S."/>
            <person name="Roalkvam I."/>
            <person name="Steen I.H."/>
            <person name="Dahle H."/>
        </authorList>
    </citation>
    <scope>NUCLEOTIDE SEQUENCE [LARGE SCALE GENOMIC DNA]</scope>
    <source>
        <strain evidence="1 2">LP1</strain>
    </source>
</reference>
<dbReference type="KEGG" id="lut:Lupro_03120"/>
<sequence>MNYSTIQIVLQEVPGEVSICFSICGCKVHCEGCHSPILWKENNGQKLTSTIFQNTLIKYSGFASCVLFMGGEWNKQELISHLKYAQKKGYKTCLYSGEDKIEKSILNHLTWIKTGKWISEKGGLESLTTNQKFLEVQTNKKLNHLFLKTIKL</sequence>
<name>A0A0X8G575_9FLAO</name>
<dbReference type="Proteomes" id="UP000059672">
    <property type="component" value="Chromosome"/>
</dbReference>
<dbReference type="OrthoDB" id="9782387at2"/>
<dbReference type="RefSeq" id="WP_068206177.1">
    <property type="nucleotide sequence ID" value="NZ_CP013355.1"/>
</dbReference>
<gene>
    <name evidence="1" type="ORF">Lupro_03120</name>
</gene>
<dbReference type="InterPro" id="IPR013785">
    <property type="entry name" value="Aldolase_TIM"/>
</dbReference>
<accession>A0A0X8G575</accession>
<dbReference type="NCBIfam" id="TIGR02826">
    <property type="entry name" value="RNR_activ_nrdG3"/>
    <property type="match status" value="1"/>
</dbReference>
<dbReference type="InterPro" id="IPR014191">
    <property type="entry name" value="Anaer_RNR_activator"/>
</dbReference>
<evidence type="ECO:0000313" key="1">
    <source>
        <dbReference type="EMBL" id="AMC10306.1"/>
    </source>
</evidence>
<dbReference type="Pfam" id="PF13353">
    <property type="entry name" value="Fer4_12"/>
    <property type="match status" value="1"/>
</dbReference>
<dbReference type="STRING" id="1622118.Lupro_03120"/>
<reference evidence="2" key="1">
    <citation type="submission" date="2015-12" db="EMBL/GenBank/DDBJ databases">
        <title>Complete genome sequence of Lutibacter profundus strain LP1.</title>
        <authorList>
            <person name="Wissuwa J."/>
            <person name="Le Moine Bauer S."/>
            <person name="Stokke R."/>
            <person name="Dahle H."/>
            <person name="Steen I.H."/>
        </authorList>
    </citation>
    <scope>NUCLEOTIDE SEQUENCE [LARGE SCALE GENOMIC DNA]</scope>
    <source>
        <strain evidence="2">LP1</strain>
    </source>
</reference>
<keyword evidence="2" id="KW-1185">Reference proteome</keyword>
<proteinExistence type="predicted"/>
<dbReference type="EMBL" id="CP013355">
    <property type="protein sequence ID" value="AMC10306.1"/>
    <property type="molecule type" value="Genomic_DNA"/>
</dbReference>
<dbReference type="Gene3D" id="3.20.20.70">
    <property type="entry name" value="Aldolase class I"/>
    <property type="match status" value="1"/>
</dbReference>
<dbReference type="AlphaFoldDB" id="A0A0X8G575"/>
<organism evidence="1 2">
    <name type="scientific">Lutibacter profundi</name>
    <dbReference type="NCBI Taxonomy" id="1622118"/>
    <lineage>
        <taxon>Bacteria</taxon>
        <taxon>Pseudomonadati</taxon>
        <taxon>Bacteroidota</taxon>
        <taxon>Flavobacteriia</taxon>
        <taxon>Flavobacteriales</taxon>
        <taxon>Flavobacteriaceae</taxon>
        <taxon>Lutibacter</taxon>
    </lineage>
</organism>
<evidence type="ECO:0000313" key="2">
    <source>
        <dbReference type="Proteomes" id="UP000059672"/>
    </source>
</evidence>
<dbReference type="PATRIC" id="fig|1622118.3.peg.656"/>